<evidence type="ECO:0000313" key="8">
    <source>
        <dbReference type="EMBL" id="SCZ65091.1"/>
    </source>
</evidence>
<dbReference type="GO" id="GO:0045454">
    <property type="term" value="P:cell redox homeostasis"/>
    <property type="evidence" value="ECO:0007669"/>
    <property type="project" value="InterPro"/>
</dbReference>
<evidence type="ECO:0000256" key="5">
    <source>
        <dbReference type="ARBA" id="ARBA00023284"/>
    </source>
</evidence>
<dbReference type="InterPro" id="IPR011767">
    <property type="entry name" value="GLR_AS"/>
</dbReference>
<evidence type="ECO:0000259" key="7">
    <source>
        <dbReference type="Pfam" id="PF00462"/>
    </source>
</evidence>
<proteinExistence type="inferred from homology"/>
<dbReference type="PROSITE" id="PS51354">
    <property type="entry name" value="GLUTAREDOXIN_2"/>
    <property type="match status" value="1"/>
</dbReference>
<dbReference type="InterPro" id="IPR002109">
    <property type="entry name" value="Glutaredoxin"/>
</dbReference>
<dbReference type="STRING" id="415747.SAMN03097708_02782"/>
<dbReference type="PANTHER" id="PTHR45694">
    <property type="entry name" value="GLUTAREDOXIN 2"/>
    <property type="match status" value="1"/>
</dbReference>
<dbReference type="Proteomes" id="UP000199648">
    <property type="component" value="Unassembled WGS sequence"/>
</dbReference>
<dbReference type="GO" id="GO:0034599">
    <property type="term" value="P:cellular response to oxidative stress"/>
    <property type="evidence" value="ECO:0007669"/>
    <property type="project" value="TreeGrafter"/>
</dbReference>
<keyword evidence="9" id="KW-1185">Reference proteome</keyword>
<dbReference type="EMBL" id="FMWD01000009">
    <property type="protein sequence ID" value="SCZ65091.1"/>
    <property type="molecule type" value="Genomic_DNA"/>
</dbReference>
<evidence type="ECO:0000256" key="1">
    <source>
        <dbReference type="ARBA" id="ARBA00007787"/>
    </source>
</evidence>
<organism evidence="8 9">
    <name type="scientific">Thiohalomonas denitrificans</name>
    <dbReference type="NCBI Taxonomy" id="415747"/>
    <lineage>
        <taxon>Bacteria</taxon>
        <taxon>Pseudomonadati</taxon>
        <taxon>Pseudomonadota</taxon>
        <taxon>Gammaproteobacteria</taxon>
        <taxon>Thiohalomonadales</taxon>
        <taxon>Thiohalomonadaceae</taxon>
        <taxon>Thiohalomonas</taxon>
    </lineage>
</organism>
<dbReference type="PROSITE" id="PS00195">
    <property type="entry name" value="GLUTAREDOXIN_1"/>
    <property type="match status" value="1"/>
</dbReference>
<accession>A0A1G5QV09</accession>
<dbReference type="RefSeq" id="WP_092998365.1">
    <property type="nucleotide sequence ID" value="NZ_FMWD01000009.1"/>
</dbReference>
<feature type="domain" description="Glutaredoxin" evidence="7">
    <location>
        <begin position="4"/>
        <end position="64"/>
    </location>
</feature>
<keyword evidence="4" id="KW-1015">Disulfide bond</keyword>
<keyword evidence="5 6" id="KW-0676">Redox-active center</keyword>
<dbReference type="InterPro" id="IPR011900">
    <property type="entry name" value="GRX_bact"/>
</dbReference>
<dbReference type="GO" id="GO:0015038">
    <property type="term" value="F:glutathione disulfide oxidoreductase activity"/>
    <property type="evidence" value="ECO:0007669"/>
    <property type="project" value="UniProtKB-UniRule"/>
</dbReference>
<dbReference type="Pfam" id="PF00462">
    <property type="entry name" value="Glutaredoxin"/>
    <property type="match status" value="1"/>
</dbReference>
<keyword evidence="6" id="KW-0963">Cytoplasm</keyword>
<name>A0A1G5QV09_9GAMM</name>
<dbReference type="SUPFAM" id="SSF52833">
    <property type="entry name" value="Thioredoxin-like"/>
    <property type="match status" value="1"/>
</dbReference>
<evidence type="ECO:0000256" key="4">
    <source>
        <dbReference type="ARBA" id="ARBA00023157"/>
    </source>
</evidence>
<sequence>MPTIEMYTTASCPFCVRAKRLLKKKGAGYTDFAVDQKPELRPEMEKRASGQTSVPQIFIDDYHVGGYDDLVDLDMEGKLDEMLGLK</sequence>
<dbReference type="OrthoDB" id="9814618at2"/>
<comment type="function">
    <text evidence="6">Has a glutathione-disulfide oxidoreductase activity in the presence of NADPH and glutathione reductase. Reduces low molecular weight disulfides and proteins.</text>
</comment>
<dbReference type="PANTHER" id="PTHR45694:SF18">
    <property type="entry name" value="GLUTAREDOXIN-1-RELATED"/>
    <property type="match status" value="1"/>
</dbReference>
<evidence type="ECO:0000256" key="3">
    <source>
        <dbReference type="ARBA" id="ARBA00022982"/>
    </source>
</evidence>
<protein>
    <recommendedName>
        <fullName evidence="6">Glutaredoxin</fullName>
    </recommendedName>
</protein>
<evidence type="ECO:0000313" key="9">
    <source>
        <dbReference type="Proteomes" id="UP000199648"/>
    </source>
</evidence>
<dbReference type="CDD" id="cd03418">
    <property type="entry name" value="GRX_GRXb_1_3_like"/>
    <property type="match status" value="1"/>
</dbReference>
<dbReference type="InterPro" id="IPR014025">
    <property type="entry name" value="Glutaredoxin_subgr"/>
</dbReference>
<keyword evidence="2 6" id="KW-0813">Transport</keyword>
<dbReference type="InterPro" id="IPR036249">
    <property type="entry name" value="Thioredoxin-like_sf"/>
</dbReference>
<dbReference type="NCBIfam" id="TIGR02181">
    <property type="entry name" value="GRX_bact"/>
    <property type="match status" value="1"/>
</dbReference>
<dbReference type="AlphaFoldDB" id="A0A1G5QV09"/>
<evidence type="ECO:0000256" key="2">
    <source>
        <dbReference type="ARBA" id="ARBA00022448"/>
    </source>
</evidence>
<keyword evidence="3 6" id="KW-0249">Electron transport</keyword>
<dbReference type="PRINTS" id="PR00160">
    <property type="entry name" value="GLUTAREDOXIN"/>
</dbReference>
<gene>
    <name evidence="8" type="ORF">SAMN03097708_02782</name>
</gene>
<evidence type="ECO:0000256" key="6">
    <source>
        <dbReference type="RuleBase" id="RU364065"/>
    </source>
</evidence>
<comment type="similarity">
    <text evidence="1 6">Belongs to the glutaredoxin family.</text>
</comment>
<dbReference type="Gene3D" id="3.40.30.10">
    <property type="entry name" value="Glutaredoxin"/>
    <property type="match status" value="1"/>
</dbReference>
<dbReference type="GO" id="GO:0005737">
    <property type="term" value="C:cytoplasm"/>
    <property type="evidence" value="ECO:0007669"/>
    <property type="project" value="TreeGrafter"/>
</dbReference>
<reference evidence="8 9" key="1">
    <citation type="submission" date="2016-10" db="EMBL/GenBank/DDBJ databases">
        <authorList>
            <person name="de Groot N.N."/>
        </authorList>
    </citation>
    <scope>NUCLEOTIDE SEQUENCE [LARGE SCALE GENOMIC DNA]</scope>
    <source>
        <strain evidence="8 9">HLD2</strain>
    </source>
</reference>